<keyword evidence="6 7" id="KW-0694">RNA-binding</keyword>
<dbReference type="InterPro" id="IPR045305">
    <property type="entry name" value="RRM2_I_PABPs"/>
</dbReference>
<organism evidence="12 13">
    <name type="scientific">Kalanchoe fedtschenkoi</name>
    <name type="common">Lavender scallops</name>
    <name type="synonym">South American air plant</name>
    <dbReference type="NCBI Taxonomy" id="63787"/>
    <lineage>
        <taxon>Eukaryota</taxon>
        <taxon>Viridiplantae</taxon>
        <taxon>Streptophyta</taxon>
        <taxon>Embryophyta</taxon>
        <taxon>Tracheophyta</taxon>
        <taxon>Spermatophyta</taxon>
        <taxon>Magnoliopsida</taxon>
        <taxon>eudicotyledons</taxon>
        <taxon>Gunneridae</taxon>
        <taxon>Pentapetalae</taxon>
        <taxon>Saxifragales</taxon>
        <taxon>Crassulaceae</taxon>
        <taxon>Kalanchoe</taxon>
    </lineage>
</organism>
<evidence type="ECO:0000256" key="1">
    <source>
        <dbReference type="ARBA" id="ARBA00004496"/>
    </source>
</evidence>
<dbReference type="Proteomes" id="UP000594263">
    <property type="component" value="Unplaced"/>
</dbReference>
<dbReference type="SUPFAM" id="SSF54928">
    <property type="entry name" value="RNA-binding domain, RBD"/>
    <property type="match status" value="2"/>
</dbReference>
<dbReference type="FunFam" id="3.30.70.330:FF:000003">
    <property type="entry name" value="Polyadenylate-binding protein"/>
    <property type="match status" value="1"/>
</dbReference>
<dbReference type="Pfam" id="PF00658">
    <property type="entry name" value="MLLE"/>
    <property type="match status" value="1"/>
</dbReference>
<dbReference type="InterPro" id="IPR036053">
    <property type="entry name" value="PABP-dom"/>
</dbReference>
<feature type="domain" description="PABC" evidence="11">
    <location>
        <begin position="520"/>
        <end position="597"/>
    </location>
</feature>
<feature type="domain" description="RRM" evidence="10">
    <location>
        <begin position="308"/>
        <end position="385"/>
    </location>
</feature>
<dbReference type="GO" id="GO:0005737">
    <property type="term" value="C:cytoplasm"/>
    <property type="evidence" value="ECO:0007669"/>
    <property type="project" value="UniProtKB-SubCell"/>
</dbReference>
<keyword evidence="4" id="KW-0677">Repeat</keyword>
<keyword evidence="5" id="KW-0810">Translation regulation</keyword>
<evidence type="ECO:0000256" key="9">
    <source>
        <dbReference type="SAM" id="MobiDB-lite"/>
    </source>
</evidence>
<dbReference type="GO" id="GO:0003723">
    <property type="term" value="F:RNA binding"/>
    <property type="evidence" value="ECO:0007669"/>
    <property type="project" value="UniProtKB-UniRule"/>
</dbReference>
<dbReference type="SUPFAM" id="SSF63570">
    <property type="entry name" value="PABC (PABP) domain"/>
    <property type="match status" value="1"/>
</dbReference>
<reference evidence="12" key="1">
    <citation type="submission" date="2021-01" db="UniProtKB">
        <authorList>
            <consortium name="EnsemblPlants"/>
        </authorList>
    </citation>
    <scope>IDENTIFICATION</scope>
</reference>
<evidence type="ECO:0000313" key="13">
    <source>
        <dbReference type="Proteomes" id="UP000594263"/>
    </source>
</evidence>
<dbReference type="OMA" id="PRRERMH"/>
<feature type="region of interest" description="Disordered" evidence="9">
    <location>
        <begin position="1"/>
        <end position="21"/>
    </location>
</feature>
<dbReference type="CDD" id="cd12381">
    <property type="entry name" value="RRM4_I_PABPs"/>
    <property type="match status" value="1"/>
</dbReference>
<evidence type="ECO:0000256" key="4">
    <source>
        <dbReference type="ARBA" id="ARBA00022737"/>
    </source>
</evidence>
<dbReference type="InterPro" id="IPR003954">
    <property type="entry name" value="RRM_euk-type"/>
</dbReference>
<comment type="subcellular location">
    <subcellularLocation>
        <location evidence="1 8">Cytoplasm</location>
    </subcellularLocation>
</comment>
<dbReference type="PROSITE" id="PS50102">
    <property type="entry name" value="RRM"/>
    <property type="match status" value="4"/>
</dbReference>
<dbReference type="SMART" id="SM00361">
    <property type="entry name" value="RRM_1"/>
    <property type="match status" value="4"/>
</dbReference>
<keyword evidence="3 8" id="KW-0963">Cytoplasm</keyword>
<keyword evidence="13" id="KW-1185">Reference proteome</keyword>
<dbReference type="CDD" id="cd12380">
    <property type="entry name" value="RRM3_I_PABPs"/>
    <property type="match status" value="1"/>
</dbReference>
<dbReference type="FunFam" id="3.30.70.330:FF:000648">
    <property type="entry name" value="Polyadenylate-binding protein"/>
    <property type="match status" value="1"/>
</dbReference>
<dbReference type="InterPro" id="IPR002004">
    <property type="entry name" value="PABP_HYD_C"/>
</dbReference>
<dbReference type="Gramene" id="Kaladp0018s0212.1.v1.1">
    <property type="protein sequence ID" value="Kaladp0018s0212.1.v1.1"/>
    <property type="gene ID" value="Kaladp0018s0212.v1.1"/>
</dbReference>
<dbReference type="AlphaFoldDB" id="A0A7N0T1R6"/>
<evidence type="ECO:0000256" key="8">
    <source>
        <dbReference type="RuleBase" id="RU362004"/>
    </source>
</evidence>
<dbReference type="SMART" id="SM00360">
    <property type="entry name" value="RRM"/>
    <property type="match status" value="4"/>
</dbReference>
<dbReference type="NCBIfam" id="TIGR01628">
    <property type="entry name" value="PABP-1234"/>
    <property type="match status" value="1"/>
</dbReference>
<evidence type="ECO:0000256" key="6">
    <source>
        <dbReference type="ARBA" id="ARBA00022884"/>
    </source>
</evidence>
<feature type="domain" description="RRM" evidence="10">
    <location>
        <begin position="29"/>
        <end position="107"/>
    </location>
</feature>
<dbReference type="CDD" id="cd12379">
    <property type="entry name" value="RRM2_I_PABPs"/>
    <property type="match status" value="1"/>
</dbReference>
<sequence>MPTLSASSMASSAPSPSSSDIVSTDQNHWSLYVGDLDHSIIEPHLYDLFNQVGSVTSIKVCRDLTRGFSLGYAYVNFRNPRDAAKALELLNFTPLNGKPIRIMYSQRDPSIRKSGYANVFIKNLDSSIDNKSLYDTFATFGTILSCKVAVDSYGNSKGHGFVQFDTQESAQKAISSLNGMLINDKKVYVGGFLHRQQRSGASKFTNVYIKNLSENFTAEDLKNVFEEYGAITSAVVMKDANGKSKGFGFVNFQEPDAAATAVEKLNGSEHGESLWYVGRAQKKAERVTELRAKFEQERLDRYQKLQGSNLYLKNLDSSFNDEKLKEVFSEFGTVTSCKVMLDAEGNSKGCGFVAFSTAEEATKAMVEMNGKMVGKKPLYVAVAERKEDRKARLMAHYAQVPIPGVGLIPISPSSLPGYRGSRIGPHQQMYYGRGGPGFFIPPRSPGYGLPHQFMAGAGHAISPTFIPPCQHQRLAQAGARRNNLPEDRGAAAYAGNAQNGFVSSAELQGLLGPVPPVRVPLSALASALAASPPEKHKPLLGEHLYPLVQQVTPEYAGKVTGMLLEMDQPEVLHLMESPEALRSKVGEAMEVLRASGSVTSG</sequence>
<dbReference type="Gene3D" id="3.30.70.330">
    <property type="match status" value="4"/>
</dbReference>
<evidence type="ECO:0000259" key="10">
    <source>
        <dbReference type="PROSITE" id="PS50102"/>
    </source>
</evidence>
<dbReference type="InterPro" id="IPR012677">
    <property type="entry name" value="Nucleotide-bd_a/b_plait_sf"/>
</dbReference>
<accession>A0A7N0T1R6</accession>
<evidence type="ECO:0000256" key="7">
    <source>
        <dbReference type="PROSITE-ProRule" id="PRU00176"/>
    </source>
</evidence>
<feature type="domain" description="RRM" evidence="10">
    <location>
        <begin position="117"/>
        <end position="189"/>
    </location>
</feature>
<protein>
    <recommendedName>
        <fullName evidence="8">Polyadenylate-binding protein</fullName>
        <shortName evidence="8">PABP</shortName>
    </recommendedName>
</protein>
<dbReference type="InterPro" id="IPR035979">
    <property type="entry name" value="RBD_domain_sf"/>
</dbReference>
<evidence type="ECO:0000313" key="12">
    <source>
        <dbReference type="EnsemblPlants" id="Kaladp0018s0212.1.v1.1"/>
    </source>
</evidence>
<evidence type="ECO:0000256" key="5">
    <source>
        <dbReference type="ARBA" id="ARBA00022845"/>
    </source>
</evidence>
<dbReference type="InterPro" id="IPR006515">
    <property type="entry name" value="PABP_1234"/>
</dbReference>
<comment type="similarity">
    <text evidence="2 8">Belongs to the polyadenylate-binding protein type-1 family.</text>
</comment>
<dbReference type="PANTHER" id="PTHR24012">
    <property type="entry name" value="RNA BINDING PROTEIN"/>
    <property type="match status" value="1"/>
</dbReference>
<proteinExistence type="inferred from homology"/>
<dbReference type="GO" id="GO:0006417">
    <property type="term" value="P:regulation of translation"/>
    <property type="evidence" value="ECO:0007669"/>
    <property type="project" value="UniProtKB-KW"/>
</dbReference>
<dbReference type="SMART" id="SM00517">
    <property type="entry name" value="PolyA"/>
    <property type="match status" value="1"/>
</dbReference>
<evidence type="ECO:0000256" key="2">
    <source>
        <dbReference type="ARBA" id="ARBA00008557"/>
    </source>
</evidence>
<feature type="domain" description="RRM" evidence="10">
    <location>
        <begin position="205"/>
        <end position="282"/>
    </location>
</feature>
<dbReference type="Gene3D" id="1.10.1900.10">
    <property type="entry name" value="c-terminal domain of poly(a) binding protein"/>
    <property type="match status" value="1"/>
</dbReference>
<dbReference type="EnsemblPlants" id="Kaladp0018s0212.1.v1.1">
    <property type="protein sequence ID" value="Kaladp0018s0212.1.v1.1"/>
    <property type="gene ID" value="Kaladp0018s0212.v1.1"/>
</dbReference>
<evidence type="ECO:0000256" key="3">
    <source>
        <dbReference type="ARBA" id="ARBA00022490"/>
    </source>
</evidence>
<dbReference type="Pfam" id="PF00076">
    <property type="entry name" value="RRM_1"/>
    <property type="match status" value="4"/>
</dbReference>
<dbReference type="FunFam" id="3.30.70.330:FF:000217">
    <property type="entry name" value="Polyadenylate-binding protein"/>
    <property type="match status" value="1"/>
</dbReference>
<feature type="compositionally biased region" description="Low complexity" evidence="9">
    <location>
        <begin position="1"/>
        <end position="19"/>
    </location>
</feature>
<comment type="function">
    <text evidence="8">Binds the poly(A) tail of mRNA.</text>
</comment>
<dbReference type="InterPro" id="IPR000504">
    <property type="entry name" value="RRM_dom"/>
</dbReference>
<dbReference type="FunFam" id="3.30.70.330:FF:000239">
    <property type="entry name" value="Polyadenylate-binding protein"/>
    <property type="match status" value="1"/>
</dbReference>
<name>A0A7N0T1R6_KALFE</name>
<evidence type="ECO:0000259" key="11">
    <source>
        <dbReference type="PROSITE" id="PS51309"/>
    </source>
</evidence>
<dbReference type="PROSITE" id="PS51309">
    <property type="entry name" value="PABC"/>
    <property type="match status" value="1"/>
</dbReference>